<dbReference type="Proteomes" id="UP000288929">
    <property type="component" value="Chromosome"/>
</dbReference>
<sequence>MPLCLDKDAGITIAHKSPNTAALRSCHHVWTKTHALYHPFKGETYPDFWILGIKAAHGFKSTD</sequence>
<keyword evidence="2" id="KW-1185">Reference proteome</keyword>
<protein>
    <submittedName>
        <fullName evidence="1">Uncharacterized protein</fullName>
    </submittedName>
</protein>
<proteinExistence type="predicted"/>
<dbReference type="KEGG" id="cpeg:CPELA_10875"/>
<dbReference type="EMBL" id="CP035299">
    <property type="protein sequence ID" value="QAU53417.1"/>
    <property type="molecule type" value="Genomic_DNA"/>
</dbReference>
<accession>A0A410WBT7</accession>
<reference evidence="1 2" key="1">
    <citation type="submission" date="2019-01" db="EMBL/GenBank/DDBJ databases">
        <authorList>
            <person name="Ruckert C."/>
            <person name="Busche T."/>
            <person name="Kalinowski J."/>
        </authorList>
    </citation>
    <scope>NUCLEOTIDE SEQUENCE [LARGE SCALE GENOMIC DNA]</scope>
    <source>
        <strain evidence="1 2">136/3</strain>
    </source>
</reference>
<organism evidence="1 2">
    <name type="scientific">Corynebacterium pelargi</name>
    <dbReference type="NCBI Taxonomy" id="1471400"/>
    <lineage>
        <taxon>Bacteria</taxon>
        <taxon>Bacillati</taxon>
        <taxon>Actinomycetota</taxon>
        <taxon>Actinomycetes</taxon>
        <taxon>Mycobacteriales</taxon>
        <taxon>Corynebacteriaceae</taxon>
        <taxon>Corynebacterium</taxon>
    </lineage>
</organism>
<evidence type="ECO:0000313" key="2">
    <source>
        <dbReference type="Proteomes" id="UP000288929"/>
    </source>
</evidence>
<gene>
    <name evidence="1" type="ORF">CPELA_10875</name>
</gene>
<dbReference type="AlphaFoldDB" id="A0A410WBT7"/>
<name>A0A410WBT7_9CORY</name>
<evidence type="ECO:0000313" key="1">
    <source>
        <dbReference type="EMBL" id="QAU53417.1"/>
    </source>
</evidence>